<organism evidence="9 10">
    <name type="scientific">Trichoplusia ni</name>
    <name type="common">Cabbage looper</name>
    <dbReference type="NCBI Taxonomy" id="7111"/>
    <lineage>
        <taxon>Eukaryota</taxon>
        <taxon>Metazoa</taxon>
        <taxon>Ecdysozoa</taxon>
        <taxon>Arthropoda</taxon>
        <taxon>Hexapoda</taxon>
        <taxon>Insecta</taxon>
        <taxon>Pterygota</taxon>
        <taxon>Neoptera</taxon>
        <taxon>Endopterygota</taxon>
        <taxon>Lepidoptera</taxon>
        <taxon>Glossata</taxon>
        <taxon>Ditrysia</taxon>
        <taxon>Noctuoidea</taxon>
        <taxon>Noctuidae</taxon>
        <taxon>Plusiinae</taxon>
        <taxon>Trichoplusia</taxon>
    </lineage>
</organism>
<dbReference type="InterPro" id="IPR028002">
    <property type="entry name" value="Myb_DNA-bind_5"/>
</dbReference>
<keyword evidence="6" id="KW-0175">Coiled coil</keyword>
<proteinExistence type="predicted"/>
<comment type="subunit">
    <text evidence="1">Self-associates forming complexes of several hundred monomers.</text>
</comment>
<gene>
    <name evidence="10" type="primary">LOC113493671</name>
</gene>
<evidence type="ECO:0000259" key="8">
    <source>
        <dbReference type="Pfam" id="PF13873"/>
    </source>
</evidence>
<keyword evidence="4" id="KW-0804">Transcription</keyword>
<evidence type="ECO:0000256" key="5">
    <source>
        <dbReference type="ARBA" id="ARBA00025466"/>
    </source>
</evidence>
<reference evidence="10" key="1">
    <citation type="submission" date="2025-08" db="UniProtKB">
        <authorList>
            <consortium name="RefSeq"/>
        </authorList>
    </citation>
    <scope>IDENTIFICATION</scope>
</reference>
<evidence type="ECO:0000256" key="2">
    <source>
        <dbReference type="ARBA" id="ARBA00016807"/>
    </source>
</evidence>
<dbReference type="Pfam" id="PF13873">
    <property type="entry name" value="Myb_DNA-bind_5"/>
    <property type="match status" value="1"/>
</dbReference>
<feature type="region of interest" description="Disordered" evidence="7">
    <location>
        <begin position="157"/>
        <end position="197"/>
    </location>
</feature>
<dbReference type="GeneID" id="113493671"/>
<dbReference type="RefSeq" id="XP_026727448.1">
    <property type="nucleotide sequence ID" value="XM_026871647.1"/>
</dbReference>
<evidence type="ECO:0000256" key="1">
    <source>
        <dbReference type="ARBA" id="ARBA00011764"/>
    </source>
</evidence>
<feature type="domain" description="Myb/SANT-like DNA-binding" evidence="8">
    <location>
        <begin position="18"/>
        <end position="93"/>
    </location>
</feature>
<evidence type="ECO:0000313" key="9">
    <source>
        <dbReference type="Proteomes" id="UP000322000"/>
    </source>
</evidence>
<evidence type="ECO:0000256" key="6">
    <source>
        <dbReference type="SAM" id="Coils"/>
    </source>
</evidence>
<keyword evidence="9" id="KW-1185">Reference proteome</keyword>
<sequence length="279" mass="31603">MNDIPESQQRMSNNNRRQLVSYEQITAIIDFMAQHVDFASGNFRSTEARHESKKLWEEIGKVLNNCKGGTRKTPYAWSKYWSDFKAKLKNKMLLLKRQQSGVSAKGTSLTTLEKRAISILGPGFEKKVDHHYTRKPRSIKRDVVKVERLPDPIHVVNSNWKSHSESSGRASVDDDQSNDSAASSDTEMNKDDDEDNNERIATVYPQWLINVERKRAEAELIRAKAEEQRASVSAQNAEAALLQADALRQLAEAARIQAEAITRIAVALESRGERNLLEI</sequence>
<dbReference type="OrthoDB" id="7354477at2759"/>
<evidence type="ECO:0000256" key="4">
    <source>
        <dbReference type="ARBA" id="ARBA00023163"/>
    </source>
</evidence>
<dbReference type="InParanoid" id="A0A7E5VGL1"/>
<feature type="coiled-coil region" evidence="6">
    <location>
        <begin position="208"/>
        <end position="257"/>
    </location>
</feature>
<dbReference type="KEGG" id="tnl:113493671"/>
<name>A0A7E5VGL1_TRINI</name>
<dbReference type="AlphaFoldDB" id="A0A7E5VGL1"/>
<evidence type="ECO:0000256" key="7">
    <source>
        <dbReference type="SAM" id="MobiDB-lite"/>
    </source>
</evidence>
<protein>
    <recommendedName>
        <fullName evidence="2">Regulatory protein zeste</fullName>
    </recommendedName>
</protein>
<evidence type="ECO:0000313" key="10">
    <source>
        <dbReference type="RefSeq" id="XP_026727448.1"/>
    </source>
</evidence>
<keyword evidence="3" id="KW-0805">Transcription regulation</keyword>
<evidence type="ECO:0000256" key="3">
    <source>
        <dbReference type="ARBA" id="ARBA00023015"/>
    </source>
</evidence>
<feature type="compositionally biased region" description="Polar residues" evidence="7">
    <location>
        <begin position="157"/>
        <end position="169"/>
    </location>
</feature>
<accession>A0A7E5VGL1</accession>
<comment type="function">
    <text evidence="5">Involved in transvection phenomena (= synapsis-dependent gene expression), where the synaptic pairing of chromosomes carrying genes with which zeste interacts influences the expression of these genes. Zeste binds to DNA and stimulates transcription from a nearby promoter.</text>
</comment>
<dbReference type="Proteomes" id="UP000322000">
    <property type="component" value="Chromosome 5"/>
</dbReference>